<feature type="transmembrane region" description="Helical" evidence="1">
    <location>
        <begin position="47"/>
        <end position="65"/>
    </location>
</feature>
<evidence type="ECO:0000313" key="2">
    <source>
        <dbReference type="EMBL" id="CAB4573152.1"/>
    </source>
</evidence>
<keyword evidence="1" id="KW-1133">Transmembrane helix</keyword>
<feature type="transmembrane region" description="Helical" evidence="1">
    <location>
        <begin position="77"/>
        <end position="94"/>
    </location>
</feature>
<evidence type="ECO:0000256" key="1">
    <source>
        <dbReference type="SAM" id="Phobius"/>
    </source>
</evidence>
<reference evidence="2" key="1">
    <citation type="submission" date="2020-05" db="EMBL/GenBank/DDBJ databases">
        <authorList>
            <person name="Chiriac C."/>
            <person name="Salcher M."/>
            <person name="Ghai R."/>
            <person name="Kavagutti S V."/>
        </authorList>
    </citation>
    <scope>NUCLEOTIDE SEQUENCE</scope>
</reference>
<name>A0A6J6E9P2_9ZZZZ</name>
<sequence>MQFKLPKSTKPTQVPQLGWTMFIGVCGASGLIGIFDTVSYETLAERLQSGAVGIGFTLWTIARIMQMKDFPQKLRKKPRLVLTIFIFIVGLSAFTELFSSTVTTSNNQTFADRFLFLMVGIGFTLWSVLRYILGKEIKSSEV</sequence>
<accession>A0A6J6E9P2</accession>
<keyword evidence="1" id="KW-0472">Membrane</keyword>
<protein>
    <submittedName>
        <fullName evidence="2">Unannotated protein</fullName>
    </submittedName>
</protein>
<dbReference type="AlphaFoldDB" id="A0A6J6E9P2"/>
<organism evidence="2">
    <name type="scientific">freshwater metagenome</name>
    <dbReference type="NCBI Taxonomy" id="449393"/>
    <lineage>
        <taxon>unclassified sequences</taxon>
        <taxon>metagenomes</taxon>
        <taxon>ecological metagenomes</taxon>
    </lineage>
</organism>
<keyword evidence="1" id="KW-0812">Transmembrane</keyword>
<feature type="transmembrane region" description="Helical" evidence="1">
    <location>
        <begin position="114"/>
        <end position="133"/>
    </location>
</feature>
<dbReference type="EMBL" id="CAEZTN010000025">
    <property type="protein sequence ID" value="CAB4573152.1"/>
    <property type="molecule type" value="Genomic_DNA"/>
</dbReference>
<gene>
    <name evidence="2" type="ORF">UFOPK1689_00810</name>
</gene>
<feature type="transmembrane region" description="Helical" evidence="1">
    <location>
        <begin position="17"/>
        <end position="35"/>
    </location>
</feature>
<proteinExistence type="predicted"/>